<dbReference type="InterPro" id="IPR025566">
    <property type="entry name" value="DUF4331"/>
</dbReference>
<dbReference type="EMBL" id="CP036526">
    <property type="protein sequence ID" value="QDT11232.1"/>
    <property type="molecule type" value="Genomic_DNA"/>
</dbReference>
<feature type="signal peptide" evidence="1">
    <location>
        <begin position="1"/>
        <end position="29"/>
    </location>
</feature>
<evidence type="ECO:0000313" key="3">
    <source>
        <dbReference type="Proteomes" id="UP000319817"/>
    </source>
</evidence>
<organism evidence="2 3">
    <name type="scientific">Stieleria marina</name>
    <dbReference type="NCBI Taxonomy" id="1930275"/>
    <lineage>
        <taxon>Bacteria</taxon>
        <taxon>Pseudomonadati</taxon>
        <taxon>Planctomycetota</taxon>
        <taxon>Planctomycetia</taxon>
        <taxon>Pirellulales</taxon>
        <taxon>Pirellulaceae</taxon>
        <taxon>Stieleria</taxon>
    </lineage>
</organism>
<keyword evidence="3" id="KW-1185">Reference proteome</keyword>
<evidence type="ECO:0008006" key="4">
    <source>
        <dbReference type="Google" id="ProtNLM"/>
    </source>
</evidence>
<dbReference type="RefSeq" id="WP_419188985.1">
    <property type="nucleotide sequence ID" value="NZ_CP036526.1"/>
</dbReference>
<protein>
    <recommendedName>
        <fullName evidence="4">DUF4331 domain-containing protein</fullName>
    </recommendedName>
</protein>
<sequence length="328" mass="34411" precursor="true">MLLNARFSLPLTALFVIALSIATAPSSEAADHLDSPSVTADGTLDINDVFAFQSPSNPSNSVLVLSVNPAAGVLSPTTFNSRSVYEINIDNTGDAVADVRYEVHFARLRRGSQRMLVLRDDGSVAASGSTGQNVAISGGGQVRADLFEDPFFFDLDGFNNGFQFTGTDFFAGLNVSAIVLELPSSQLNGASSNIAVWARTINGGQQFDRMGRPAINTALISSDPLKDLFNASLTTNDTQNFAAEVQANIESLNGGDTATAAALTAILLPDVLTFDTSSTAGFLNGRQLANDVIDAELNLLTNGAVTEDGVDANDATFLTTFPYLAAPN</sequence>
<evidence type="ECO:0000256" key="1">
    <source>
        <dbReference type="SAM" id="SignalP"/>
    </source>
</evidence>
<feature type="chain" id="PRO_5022079199" description="DUF4331 domain-containing protein" evidence="1">
    <location>
        <begin position="30"/>
        <end position="328"/>
    </location>
</feature>
<name>A0A517NVS4_9BACT</name>
<accession>A0A517NVS4</accession>
<dbReference type="AlphaFoldDB" id="A0A517NVS4"/>
<evidence type="ECO:0000313" key="2">
    <source>
        <dbReference type="EMBL" id="QDT11232.1"/>
    </source>
</evidence>
<reference evidence="2 3" key="1">
    <citation type="submission" date="2019-02" db="EMBL/GenBank/DDBJ databases">
        <title>Deep-cultivation of Planctomycetes and their phenomic and genomic characterization uncovers novel biology.</title>
        <authorList>
            <person name="Wiegand S."/>
            <person name="Jogler M."/>
            <person name="Boedeker C."/>
            <person name="Pinto D."/>
            <person name="Vollmers J."/>
            <person name="Rivas-Marin E."/>
            <person name="Kohn T."/>
            <person name="Peeters S.H."/>
            <person name="Heuer A."/>
            <person name="Rast P."/>
            <person name="Oberbeckmann S."/>
            <person name="Bunk B."/>
            <person name="Jeske O."/>
            <person name="Meyerdierks A."/>
            <person name="Storesund J.E."/>
            <person name="Kallscheuer N."/>
            <person name="Luecker S."/>
            <person name="Lage O.M."/>
            <person name="Pohl T."/>
            <person name="Merkel B.J."/>
            <person name="Hornburger P."/>
            <person name="Mueller R.-W."/>
            <person name="Bruemmer F."/>
            <person name="Labrenz M."/>
            <person name="Spormann A.M."/>
            <person name="Op den Camp H."/>
            <person name="Overmann J."/>
            <person name="Amann R."/>
            <person name="Jetten M.S.M."/>
            <person name="Mascher T."/>
            <person name="Medema M.H."/>
            <person name="Devos D.P."/>
            <person name="Kaster A.-K."/>
            <person name="Ovreas L."/>
            <person name="Rohde M."/>
            <person name="Galperin M.Y."/>
            <person name="Jogler C."/>
        </authorList>
    </citation>
    <scope>NUCLEOTIDE SEQUENCE [LARGE SCALE GENOMIC DNA]</scope>
    <source>
        <strain evidence="2 3">K23_9</strain>
    </source>
</reference>
<dbReference type="Proteomes" id="UP000319817">
    <property type="component" value="Chromosome"/>
</dbReference>
<proteinExistence type="predicted"/>
<keyword evidence="1" id="KW-0732">Signal</keyword>
<dbReference type="Pfam" id="PF14224">
    <property type="entry name" value="DUF4331"/>
    <property type="match status" value="3"/>
</dbReference>
<gene>
    <name evidence="2" type="ORF">K239x_32260</name>
</gene>